<protein>
    <submittedName>
        <fullName evidence="1">Uncharacterized protein</fullName>
    </submittedName>
</protein>
<dbReference type="STRING" id="418459.E3K0C4"/>
<dbReference type="VEuPathDB" id="FungiDB:PGTG_03705"/>
<keyword evidence="2" id="KW-1185">Reference proteome</keyword>
<dbReference type="RefSeq" id="XP_003322168.1">
    <property type="nucleotide sequence ID" value="XM_003322120.1"/>
</dbReference>
<dbReference type="Proteomes" id="UP000008783">
    <property type="component" value="Unassembled WGS sequence"/>
</dbReference>
<reference key="1">
    <citation type="submission" date="2007-01" db="EMBL/GenBank/DDBJ databases">
        <title>The Genome Sequence of Puccinia graminis f. sp. tritici Strain CRL 75-36-700-3.</title>
        <authorList>
            <consortium name="The Broad Institute Genome Sequencing Platform"/>
            <person name="Birren B."/>
            <person name="Lander E."/>
            <person name="Galagan J."/>
            <person name="Nusbaum C."/>
            <person name="Devon K."/>
            <person name="Cuomo C."/>
            <person name="Jaffe D."/>
            <person name="Butler J."/>
            <person name="Alvarez P."/>
            <person name="Gnerre S."/>
            <person name="Grabherr M."/>
            <person name="Mauceli E."/>
            <person name="Brockman W."/>
            <person name="Young S."/>
            <person name="LaButti K."/>
            <person name="Sykes S."/>
            <person name="DeCaprio D."/>
            <person name="Crawford M."/>
            <person name="Koehrsen M."/>
            <person name="Engels R."/>
            <person name="Montgomery P."/>
            <person name="Pearson M."/>
            <person name="Howarth C."/>
            <person name="Larson L."/>
            <person name="White J."/>
            <person name="Zeng Q."/>
            <person name="Kodira C."/>
            <person name="Yandava C."/>
            <person name="Alvarado L."/>
            <person name="O'Leary S."/>
            <person name="Szabo L."/>
            <person name="Dean R."/>
            <person name="Schein J."/>
        </authorList>
    </citation>
    <scope>NUCLEOTIDE SEQUENCE</scope>
    <source>
        <strain>CRL 75-36-700-3</strain>
    </source>
</reference>
<sequence length="209" mass="22972">MSFINCCKCNLWTNTLQLHKHCPIPTRYLKKFIKCAGHLEEIIWTGRGGLGAWKFMQNRPSALNVRVKFTPVAACLPPEAFAYQHSLPSSEPSSKLSHIRAGSSPCQFFGHPTSLIRNETPIAHCTSRRTSSIVTTEDGLTTTTTYNGYSRRSSSTSLATSWASSSCAHLVLHHHHPPAVLLQPASIINQSSNMGFNVSVGTIVPQSKR</sequence>
<organism evidence="1 2">
    <name type="scientific">Puccinia graminis f. sp. tritici (strain CRL 75-36-700-3 / race SCCL)</name>
    <name type="common">Black stem rust fungus</name>
    <dbReference type="NCBI Taxonomy" id="418459"/>
    <lineage>
        <taxon>Eukaryota</taxon>
        <taxon>Fungi</taxon>
        <taxon>Dikarya</taxon>
        <taxon>Basidiomycota</taxon>
        <taxon>Pucciniomycotina</taxon>
        <taxon>Pucciniomycetes</taxon>
        <taxon>Pucciniales</taxon>
        <taxon>Pucciniaceae</taxon>
        <taxon>Puccinia</taxon>
    </lineage>
</organism>
<reference evidence="2" key="2">
    <citation type="journal article" date="2011" name="Proc. Natl. Acad. Sci. U.S.A.">
        <title>Obligate biotrophy features unraveled by the genomic analysis of rust fungi.</title>
        <authorList>
            <person name="Duplessis S."/>
            <person name="Cuomo C.A."/>
            <person name="Lin Y.-C."/>
            <person name="Aerts A."/>
            <person name="Tisserant E."/>
            <person name="Veneault-Fourrey C."/>
            <person name="Joly D.L."/>
            <person name="Hacquard S."/>
            <person name="Amselem J."/>
            <person name="Cantarel B.L."/>
            <person name="Chiu R."/>
            <person name="Coutinho P.M."/>
            <person name="Feau N."/>
            <person name="Field M."/>
            <person name="Frey P."/>
            <person name="Gelhaye E."/>
            <person name="Goldberg J."/>
            <person name="Grabherr M.G."/>
            <person name="Kodira C.D."/>
            <person name="Kohler A."/>
            <person name="Kuees U."/>
            <person name="Lindquist E.A."/>
            <person name="Lucas S.M."/>
            <person name="Mago R."/>
            <person name="Mauceli E."/>
            <person name="Morin E."/>
            <person name="Murat C."/>
            <person name="Pangilinan J.L."/>
            <person name="Park R."/>
            <person name="Pearson M."/>
            <person name="Quesneville H."/>
            <person name="Rouhier N."/>
            <person name="Sakthikumar S."/>
            <person name="Salamov A.A."/>
            <person name="Schmutz J."/>
            <person name="Selles B."/>
            <person name="Shapiro H."/>
            <person name="Tanguay P."/>
            <person name="Tuskan G.A."/>
            <person name="Henrissat B."/>
            <person name="Van de Peer Y."/>
            <person name="Rouze P."/>
            <person name="Ellis J.G."/>
            <person name="Dodds P.N."/>
            <person name="Schein J.E."/>
            <person name="Zhong S."/>
            <person name="Hamelin R.C."/>
            <person name="Grigoriev I.V."/>
            <person name="Szabo L.J."/>
            <person name="Martin F."/>
        </authorList>
    </citation>
    <scope>NUCLEOTIDE SEQUENCE [LARGE SCALE GENOMIC DNA]</scope>
    <source>
        <strain evidence="2">CRL 75-36-700-3 / race SCCL</strain>
    </source>
</reference>
<evidence type="ECO:0000313" key="1">
    <source>
        <dbReference type="EMBL" id="EFP77749.1"/>
    </source>
</evidence>
<proteinExistence type="predicted"/>
<gene>
    <name evidence="1" type="ORF">PGTG_03705</name>
</gene>
<dbReference type="EMBL" id="DS178268">
    <property type="protein sequence ID" value="EFP77749.1"/>
    <property type="molecule type" value="Genomic_DNA"/>
</dbReference>
<dbReference type="HOGENOM" id="CLU_1171098_0_0_1"/>
<dbReference type="KEGG" id="pgr:PGTG_03705"/>
<accession>E3K0C4</accession>
<dbReference type="GeneID" id="10540571"/>
<dbReference type="InParanoid" id="E3K0C4"/>
<dbReference type="AlphaFoldDB" id="E3K0C4"/>
<name>E3K0C4_PUCGT</name>
<evidence type="ECO:0000313" key="2">
    <source>
        <dbReference type="Proteomes" id="UP000008783"/>
    </source>
</evidence>
<dbReference type="OrthoDB" id="10419825at2759"/>